<evidence type="ECO:0000256" key="5">
    <source>
        <dbReference type="SAM" id="Phobius"/>
    </source>
</evidence>
<accession>A0ABP9YE10</accession>
<dbReference type="EMBL" id="BAABUJ010000042">
    <property type="protein sequence ID" value="GAA5805197.1"/>
    <property type="molecule type" value="Genomic_DNA"/>
</dbReference>
<keyword evidence="4 5" id="KW-0472">Membrane</keyword>
<dbReference type="InterPro" id="IPR018045">
    <property type="entry name" value="S04_transporter_CS"/>
</dbReference>
<name>A0ABP9YE10_9FUNG</name>
<dbReference type="Pfam" id="PF01740">
    <property type="entry name" value="STAS"/>
    <property type="match status" value="1"/>
</dbReference>
<evidence type="ECO:0000256" key="2">
    <source>
        <dbReference type="ARBA" id="ARBA00022692"/>
    </source>
</evidence>
<feature type="transmembrane region" description="Helical" evidence="5">
    <location>
        <begin position="102"/>
        <end position="122"/>
    </location>
</feature>
<evidence type="ECO:0000256" key="4">
    <source>
        <dbReference type="ARBA" id="ARBA00023136"/>
    </source>
</evidence>
<organism evidence="7 8">
    <name type="scientific">Helicostylum pulchrum</name>
    <dbReference type="NCBI Taxonomy" id="562976"/>
    <lineage>
        <taxon>Eukaryota</taxon>
        <taxon>Fungi</taxon>
        <taxon>Fungi incertae sedis</taxon>
        <taxon>Mucoromycota</taxon>
        <taxon>Mucoromycotina</taxon>
        <taxon>Mucoromycetes</taxon>
        <taxon>Mucorales</taxon>
        <taxon>Mucorineae</taxon>
        <taxon>Mucoraceae</taxon>
        <taxon>Helicostylum</taxon>
    </lineage>
</organism>
<reference evidence="7 8" key="1">
    <citation type="submission" date="2024-04" db="EMBL/GenBank/DDBJ databases">
        <title>genome sequences of Mucor flavus KT1a and Helicostylum pulchrum KT1b strains isolation_sourced from the surface of a dry-aged beef.</title>
        <authorList>
            <person name="Toyotome T."/>
            <person name="Hosono M."/>
            <person name="Torimaru M."/>
            <person name="Fukuda K."/>
            <person name="Mikami N."/>
        </authorList>
    </citation>
    <scope>NUCLEOTIDE SEQUENCE [LARGE SCALE GENOMIC DNA]</scope>
    <source>
        <strain evidence="7 8">KT1b</strain>
    </source>
</reference>
<comment type="caution">
    <text evidence="7">The sequence shown here is derived from an EMBL/GenBank/DDBJ whole genome shotgun (WGS) entry which is preliminary data.</text>
</comment>
<dbReference type="PROSITE" id="PS50801">
    <property type="entry name" value="STAS"/>
    <property type="match status" value="1"/>
</dbReference>
<dbReference type="InterPro" id="IPR001902">
    <property type="entry name" value="SLC26A/SulP_fam"/>
</dbReference>
<dbReference type="InterPro" id="IPR011547">
    <property type="entry name" value="SLC26A/SulP_dom"/>
</dbReference>
<evidence type="ECO:0000256" key="1">
    <source>
        <dbReference type="ARBA" id="ARBA00004141"/>
    </source>
</evidence>
<gene>
    <name evidence="7" type="ORF">HPULCUR_010711</name>
</gene>
<evidence type="ECO:0000313" key="8">
    <source>
        <dbReference type="Proteomes" id="UP001476247"/>
    </source>
</evidence>
<feature type="transmembrane region" description="Helical" evidence="5">
    <location>
        <begin position="250"/>
        <end position="272"/>
    </location>
</feature>
<keyword evidence="2 5" id="KW-0812">Transmembrane</keyword>
<dbReference type="PANTHER" id="PTHR11814">
    <property type="entry name" value="SULFATE TRANSPORTER"/>
    <property type="match status" value="1"/>
</dbReference>
<dbReference type="NCBIfam" id="TIGR00815">
    <property type="entry name" value="sulP"/>
    <property type="match status" value="1"/>
</dbReference>
<dbReference type="Pfam" id="PF00916">
    <property type="entry name" value="Sulfate_transp"/>
    <property type="match status" value="1"/>
</dbReference>
<feature type="transmembrane region" description="Helical" evidence="5">
    <location>
        <begin position="77"/>
        <end position="96"/>
    </location>
</feature>
<evidence type="ECO:0000259" key="6">
    <source>
        <dbReference type="PROSITE" id="PS50801"/>
    </source>
</evidence>
<feature type="domain" description="STAS" evidence="6">
    <location>
        <begin position="538"/>
        <end position="655"/>
    </location>
</feature>
<feature type="transmembrane region" description="Helical" evidence="5">
    <location>
        <begin position="379"/>
        <end position="397"/>
    </location>
</feature>
<dbReference type="InterPro" id="IPR036513">
    <property type="entry name" value="STAS_dom_sf"/>
</dbReference>
<dbReference type="PROSITE" id="PS01130">
    <property type="entry name" value="SLC26A"/>
    <property type="match status" value="1"/>
</dbReference>
<keyword evidence="8" id="KW-1185">Reference proteome</keyword>
<dbReference type="Proteomes" id="UP001476247">
    <property type="component" value="Unassembled WGS sequence"/>
</dbReference>
<feature type="transmembrane region" description="Helical" evidence="5">
    <location>
        <begin position="439"/>
        <end position="467"/>
    </location>
</feature>
<keyword evidence="3 5" id="KW-1133">Transmembrane helix</keyword>
<feature type="transmembrane region" description="Helical" evidence="5">
    <location>
        <begin position="47"/>
        <end position="65"/>
    </location>
</feature>
<comment type="subcellular location">
    <subcellularLocation>
        <location evidence="1">Membrane</location>
        <topology evidence="1">Multi-pass membrane protein</topology>
    </subcellularLocation>
</comment>
<feature type="transmembrane region" description="Helical" evidence="5">
    <location>
        <begin position="312"/>
        <end position="333"/>
    </location>
</feature>
<feature type="transmembrane region" description="Helical" evidence="5">
    <location>
        <begin position="142"/>
        <end position="164"/>
    </location>
</feature>
<evidence type="ECO:0000256" key="3">
    <source>
        <dbReference type="ARBA" id="ARBA00022989"/>
    </source>
</evidence>
<feature type="transmembrane region" description="Helical" evidence="5">
    <location>
        <begin position="211"/>
        <end position="229"/>
    </location>
</feature>
<sequence>MTTIYVDNPPPRYTDQIRDQIHKVPSHAKSYVKGLFPIVHWLPNYNLIWFSGDLTAAITIGTLVIPQSLAYAKIANLPPVLGLYTSFVGVIIYPLFGTSKDISIGVSAITSLMVGQVMGRFYESAQFISGDWTAQEAAINIALFSGFVVFIIGLLRLGSIFHFISQPAVSGFMAGSGLTIVINQFSKIFGIPNINTSEAPYLVFGKTLINLHHSTVDAAFGISALIYLYGVKYLSQYLLRRYPQHNRLLFFFNTSRSIVVLVFSTLVCYMINHFSNFEKSPINIIGIVPAGFGHMNVPEIKPDMLSFFTPDLPGIIVLLIMEHGVIASSLGKISDYKVDMSQETLVIGLSNMFGAFFGAYTCTGAFTRSAVMSKSGARTPMTSFFVGIIVVLAIYVFTPAFTYIPNASLAAIIAHSVTDLIFGPTVWKKFWDLNPGELLIFALAYIIALVARIDVSVYVPVAVSLVIQLYRTARPNYAVLGRMDLDVEQQGHEYALDEKTPPRKADQMLYDIDSLDHTLFYPVNHHTLGKYTRPIDSGIVCFQPLESIVFQNSDYFFEKLIDEVQAKTRRGKPLAEKVGDRTWNNAGSAGKEQEKPLLHSIVLDLSGVHQMDYSGMEALKSAAVQIERYAGNHVHWYIVTGDSGTVRKSLLFAGFGNQRRDAKHVGEFISDLRHGVEEGGHLPGIEGCCSFVQDVSDNEEEDEKKPRTFDNVVTIEQARRPSRLHLGDNHPQESIVTLENAGAEKLDKTMSNESAQWCYCNIRSIPSSGQTLSRISAVHDLYPYFFKSIHEAVRTALLNKQDNDQCKLDQISIISDRGTDSVGESSS</sequence>
<dbReference type="SUPFAM" id="SSF52091">
    <property type="entry name" value="SpoIIaa-like"/>
    <property type="match status" value="1"/>
</dbReference>
<dbReference type="InterPro" id="IPR002645">
    <property type="entry name" value="STAS_dom"/>
</dbReference>
<proteinExistence type="predicted"/>
<evidence type="ECO:0000313" key="7">
    <source>
        <dbReference type="EMBL" id="GAA5805197.1"/>
    </source>
</evidence>
<feature type="transmembrane region" description="Helical" evidence="5">
    <location>
        <begin position="345"/>
        <end position="367"/>
    </location>
</feature>
<protein>
    <recommendedName>
        <fullName evidence="6">STAS domain-containing protein</fullName>
    </recommendedName>
</protein>
<dbReference type="Gene3D" id="3.30.750.24">
    <property type="entry name" value="STAS domain"/>
    <property type="match status" value="1"/>
</dbReference>